<sequence>MKIMRDLVFTVAAAAVCSLAMVTMATKNQKEGQKHPRKNMLMSVSQCLRPRYVISKFTI</sequence>
<accession>A0A8S9LYA1</accession>
<proteinExistence type="predicted"/>
<name>A0A8S9LYA1_BRACR</name>
<dbReference type="EMBL" id="QGKX02001521">
    <property type="protein sequence ID" value="KAF3509893.1"/>
    <property type="molecule type" value="Genomic_DNA"/>
</dbReference>
<dbReference type="EMBL" id="QGKY02000089">
    <property type="protein sequence ID" value="KAF2610809.1"/>
    <property type="molecule type" value="Genomic_DNA"/>
</dbReference>
<evidence type="ECO:0000313" key="2">
    <source>
        <dbReference type="EMBL" id="KAF3509893.1"/>
    </source>
</evidence>
<dbReference type="Proteomes" id="UP000712600">
    <property type="component" value="Unassembled WGS sequence"/>
</dbReference>
<protein>
    <submittedName>
        <fullName evidence="1">Uncharacterized protein</fullName>
    </submittedName>
</protein>
<reference evidence="1" key="1">
    <citation type="submission" date="2019-12" db="EMBL/GenBank/DDBJ databases">
        <title>Genome sequencing and annotation of Brassica cretica.</title>
        <authorList>
            <person name="Studholme D.J."/>
            <person name="Sarris P.F."/>
        </authorList>
    </citation>
    <scope>NUCLEOTIDE SEQUENCE</scope>
    <source>
        <strain evidence="1">PFS-102/07</strain>
        <tissue evidence="1">Leaf</tissue>
    </source>
</reference>
<reference evidence="2" key="2">
    <citation type="submission" date="2019-12" db="EMBL/GenBank/DDBJ databases">
        <title>Genome sequencing and annotation of Brassica cretica.</title>
        <authorList>
            <person name="Studholme D.J."/>
            <person name="Sarris P."/>
        </authorList>
    </citation>
    <scope>NUCLEOTIDE SEQUENCE</scope>
    <source>
        <strain evidence="2">PFS-109/04</strain>
        <tissue evidence="2">Leaf</tissue>
    </source>
</reference>
<comment type="caution">
    <text evidence="1">The sequence shown here is derived from an EMBL/GenBank/DDBJ whole genome shotgun (WGS) entry which is preliminary data.</text>
</comment>
<dbReference type="AlphaFoldDB" id="A0A8S9LYA1"/>
<organism evidence="1">
    <name type="scientific">Brassica cretica</name>
    <name type="common">Mustard</name>
    <dbReference type="NCBI Taxonomy" id="69181"/>
    <lineage>
        <taxon>Eukaryota</taxon>
        <taxon>Viridiplantae</taxon>
        <taxon>Streptophyta</taxon>
        <taxon>Embryophyta</taxon>
        <taxon>Tracheophyta</taxon>
        <taxon>Spermatophyta</taxon>
        <taxon>Magnoliopsida</taxon>
        <taxon>eudicotyledons</taxon>
        <taxon>Gunneridae</taxon>
        <taxon>Pentapetalae</taxon>
        <taxon>rosids</taxon>
        <taxon>malvids</taxon>
        <taxon>Brassicales</taxon>
        <taxon>Brassicaceae</taxon>
        <taxon>Brassiceae</taxon>
        <taxon>Brassica</taxon>
    </lineage>
</organism>
<evidence type="ECO:0000313" key="1">
    <source>
        <dbReference type="EMBL" id="KAF2610809.1"/>
    </source>
</evidence>
<gene>
    <name evidence="2" type="ORF">F2Q69_00009938</name>
    <name evidence="1" type="ORF">F2Q70_00013715</name>
</gene>